<dbReference type="EMBL" id="QJKJ01002274">
    <property type="protein sequence ID" value="RDY03560.1"/>
    <property type="molecule type" value="Genomic_DNA"/>
</dbReference>
<dbReference type="Proteomes" id="UP000257109">
    <property type="component" value="Unassembled WGS sequence"/>
</dbReference>
<evidence type="ECO:0000313" key="2">
    <source>
        <dbReference type="Proteomes" id="UP000257109"/>
    </source>
</evidence>
<dbReference type="AlphaFoldDB" id="A0A371HLC7"/>
<sequence>MRTLSHIHDRVLLEIRQWKVVSAIIFENWIAFIKGRQVSSRVLITDEDVDEAKWKKKESCVLRLILRKHFT</sequence>
<gene>
    <name evidence="1" type="ORF">CR513_12844</name>
</gene>
<comment type="caution">
    <text evidence="1">The sequence shown here is derived from an EMBL/GenBank/DDBJ whole genome shotgun (WGS) entry which is preliminary data.</text>
</comment>
<reference evidence="1" key="1">
    <citation type="submission" date="2018-05" db="EMBL/GenBank/DDBJ databases">
        <title>Draft genome of Mucuna pruriens seed.</title>
        <authorList>
            <person name="Nnadi N.E."/>
            <person name="Vos R."/>
            <person name="Hasami M.H."/>
            <person name="Devisetty U.K."/>
            <person name="Aguiy J.C."/>
        </authorList>
    </citation>
    <scope>NUCLEOTIDE SEQUENCE [LARGE SCALE GENOMIC DNA]</scope>
    <source>
        <strain evidence="1">JCA_2017</strain>
    </source>
</reference>
<evidence type="ECO:0000313" key="1">
    <source>
        <dbReference type="EMBL" id="RDY03560.1"/>
    </source>
</evidence>
<protein>
    <submittedName>
        <fullName evidence="1">Uncharacterized protein</fullName>
    </submittedName>
</protein>
<keyword evidence="2" id="KW-1185">Reference proteome</keyword>
<feature type="non-terminal residue" evidence="1">
    <location>
        <position position="1"/>
    </location>
</feature>
<proteinExistence type="predicted"/>
<organism evidence="1 2">
    <name type="scientific">Mucuna pruriens</name>
    <name type="common">Velvet bean</name>
    <name type="synonym">Dolichos pruriens</name>
    <dbReference type="NCBI Taxonomy" id="157652"/>
    <lineage>
        <taxon>Eukaryota</taxon>
        <taxon>Viridiplantae</taxon>
        <taxon>Streptophyta</taxon>
        <taxon>Embryophyta</taxon>
        <taxon>Tracheophyta</taxon>
        <taxon>Spermatophyta</taxon>
        <taxon>Magnoliopsida</taxon>
        <taxon>eudicotyledons</taxon>
        <taxon>Gunneridae</taxon>
        <taxon>Pentapetalae</taxon>
        <taxon>rosids</taxon>
        <taxon>fabids</taxon>
        <taxon>Fabales</taxon>
        <taxon>Fabaceae</taxon>
        <taxon>Papilionoideae</taxon>
        <taxon>50 kb inversion clade</taxon>
        <taxon>NPAAA clade</taxon>
        <taxon>indigoferoid/millettioid clade</taxon>
        <taxon>Phaseoleae</taxon>
        <taxon>Mucuna</taxon>
    </lineage>
</organism>
<accession>A0A371HLC7</accession>
<name>A0A371HLC7_MUCPR</name>